<gene>
    <name evidence="1" type="ORF">Ga0061060_107182</name>
</gene>
<reference evidence="2" key="1">
    <citation type="submission" date="2015-08" db="EMBL/GenBank/DDBJ databases">
        <authorList>
            <person name="Varghese N."/>
        </authorList>
    </citation>
    <scope>NUCLEOTIDE SEQUENCE [LARGE SCALE GENOMIC DNA]</scope>
    <source>
        <strain evidence="2">DSM 27374</strain>
    </source>
</reference>
<protein>
    <submittedName>
        <fullName evidence="1">Uncharacterized protein</fullName>
    </submittedName>
</protein>
<accession>A0A0K6GN60</accession>
<keyword evidence="2" id="KW-1185">Reference proteome</keyword>
<name>A0A0K6GN60_9BACL</name>
<organism evidence="1 2">
    <name type="scientific">Anoxybacillus suryakundensis</name>
    <dbReference type="NCBI Taxonomy" id="1325335"/>
    <lineage>
        <taxon>Bacteria</taxon>
        <taxon>Bacillati</taxon>
        <taxon>Bacillota</taxon>
        <taxon>Bacilli</taxon>
        <taxon>Bacillales</taxon>
        <taxon>Anoxybacillaceae</taxon>
        <taxon>Anoxybacillus</taxon>
    </lineage>
</organism>
<evidence type="ECO:0000313" key="1">
    <source>
        <dbReference type="EMBL" id="CUA80169.1"/>
    </source>
</evidence>
<evidence type="ECO:0000313" key="2">
    <source>
        <dbReference type="Proteomes" id="UP000182738"/>
    </source>
</evidence>
<dbReference type="AlphaFoldDB" id="A0A0K6GN60"/>
<proteinExistence type="predicted"/>
<dbReference type="Proteomes" id="UP000182738">
    <property type="component" value="Unassembled WGS sequence"/>
</dbReference>
<dbReference type="EMBL" id="CYGZ01000007">
    <property type="protein sequence ID" value="CUA80169.1"/>
    <property type="molecule type" value="Genomic_DNA"/>
</dbReference>
<sequence>MDWIVGIALIIIIFFSTSTIEKTFKTIKSQNDTIIELLKEIKNKKES</sequence>
<dbReference type="RefSeq" id="WP_167338099.1">
    <property type="nucleotide sequence ID" value="NZ_BAABDZ010000010.1"/>
</dbReference>